<dbReference type="AlphaFoldDB" id="A0AAE0CFR2"/>
<dbReference type="EMBL" id="LGRX02024796">
    <property type="protein sequence ID" value="KAK3253489.1"/>
    <property type="molecule type" value="Genomic_DNA"/>
</dbReference>
<comment type="caution">
    <text evidence="2">The sequence shown here is derived from an EMBL/GenBank/DDBJ whole genome shotgun (WGS) entry which is preliminary data.</text>
</comment>
<gene>
    <name evidence="2" type="ORF">CYMTET_37257</name>
</gene>
<name>A0AAE0CFR2_9CHLO</name>
<evidence type="ECO:0000313" key="2">
    <source>
        <dbReference type="EMBL" id="KAK3253489.1"/>
    </source>
</evidence>
<sequence length="94" mass="10687">MAHRTDPAKWKPEGGVVDLVSEDEDEPADTTEDDSSPDRKRIRYSEPTDDDCRSYMARNLAHHQPLPASFRRLVNGLEADPTTQVTDISCWIYP</sequence>
<reference evidence="2 3" key="1">
    <citation type="journal article" date="2015" name="Genome Biol. Evol.">
        <title>Comparative Genomics of a Bacterivorous Green Alga Reveals Evolutionary Causalities and Consequences of Phago-Mixotrophic Mode of Nutrition.</title>
        <authorList>
            <person name="Burns J.A."/>
            <person name="Paasch A."/>
            <person name="Narechania A."/>
            <person name="Kim E."/>
        </authorList>
    </citation>
    <scope>NUCLEOTIDE SEQUENCE [LARGE SCALE GENOMIC DNA]</scope>
    <source>
        <strain evidence="2 3">PLY_AMNH</strain>
    </source>
</reference>
<dbReference type="Proteomes" id="UP001190700">
    <property type="component" value="Unassembled WGS sequence"/>
</dbReference>
<keyword evidence="3" id="KW-1185">Reference proteome</keyword>
<evidence type="ECO:0000313" key="3">
    <source>
        <dbReference type="Proteomes" id="UP001190700"/>
    </source>
</evidence>
<feature type="region of interest" description="Disordered" evidence="1">
    <location>
        <begin position="1"/>
        <end position="50"/>
    </location>
</feature>
<feature type="compositionally biased region" description="Basic and acidic residues" evidence="1">
    <location>
        <begin position="36"/>
        <end position="50"/>
    </location>
</feature>
<organism evidence="2 3">
    <name type="scientific">Cymbomonas tetramitiformis</name>
    <dbReference type="NCBI Taxonomy" id="36881"/>
    <lineage>
        <taxon>Eukaryota</taxon>
        <taxon>Viridiplantae</taxon>
        <taxon>Chlorophyta</taxon>
        <taxon>Pyramimonadophyceae</taxon>
        <taxon>Pyramimonadales</taxon>
        <taxon>Pyramimonadaceae</taxon>
        <taxon>Cymbomonas</taxon>
    </lineage>
</organism>
<feature type="compositionally biased region" description="Acidic residues" evidence="1">
    <location>
        <begin position="20"/>
        <end position="35"/>
    </location>
</feature>
<feature type="compositionally biased region" description="Basic and acidic residues" evidence="1">
    <location>
        <begin position="1"/>
        <end position="12"/>
    </location>
</feature>
<evidence type="ECO:0000256" key="1">
    <source>
        <dbReference type="SAM" id="MobiDB-lite"/>
    </source>
</evidence>
<accession>A0AAE0CFR2</accession>
<protein>
    <submittedName>
        <fullName evidence="2">Uncharacterized protein</fullName>
    </submittedName>
</protein>
<proteinExistence type="predicted"/>